<gene>
    <name evidence="1" type="ORF">Amon02_000839800</name>
</gene>
<organism evidence="1 2">
    <name type="scientific">Ambrosiozyma monospora</name>
    <name type="common">Yeast</name>
    <name type="synonym">Endomycopsis monosporus</name>
    <dbReference type="NCBI Taxonomy" id="43982"/>
    <lineage>
        <taxon>Eukaryota</taxon>
        <taxon>Fungi</taxon>
        <taxon>Dikarya</taxon>
        <taxon>Ascomycota</taxon>
        <taxon>Saccharomycotina</taxon>
        <taxon>Pichiomycetes</taxon>
        <taxon>Pichiales</taxon>
        <taxon>Pichiaceae</taxon>
        <taxon>Ambrosiozyma</taxon>
    </lineage>
</organism>
<dbReference type="Proteomes" id="UP001165064">
    <property type="component" value="Unassembled WGS sequence"/>
</dbReference>
<comment type="caution">
    <text evidence="1">The sequence shown here is derived from an EMBL/GenBank/DDBJ whole genome shotgun (WGS) entry which is preliminary data.</text>
</comment>
<evidence type="ECO:0000313" key="2">
    <source>
        <dbReference type="Proteomes" id="UP001165064"/>
    </source>
</evidence>
<name>A0ACB5THW3_AMBMO</name>
<keyword evidence="2" id="KW-1185">Reference proteome</keyword>
<accession>A0ACB5THW3</accession>
<proteinExistence type="predicted"/>
<protein>
    <submittedName>
        <fullName evidence="1">Unnamed protein product</fullName>
    </submittedName>
</protein>
<evidence type="ECO:0000313" key="1">
    <source>
        <dbReference type="EMBL" id="GME88639.1"/>
    </source>
</evidence>
<sequence>MGPGGMNPQTPNGSSSFRINRKNMLFTNKSEDYPSILEKESKLFKCIKVIADLTIGIGYLQKIDIFIPSIFGGLYSARPQVRKWASDIITYFYHKTNSGPIINQHIHKYVNENVHLAFIKELYSAPNKRGLLDANSQRIVNNTHKVQKYEAWIWCFLRLLQGRGKLGSKVGAYDEFKYSGTITDSYLIEYGLSTLLLIQTLLANAGELAERTKLRRMFKTAGLMEVFDSLKPLDNC</sequence>
<dbReference type="EMBL" id="BSXS01007390">
    <property type="protein sequence ID" value="GME88639.1"/>
    <property type="molecule type" value="Genomic_DNA"/>
</dbReference>
<reference evidence="1" key="1">
    <citation type="submission" date="2023-04" db="EMBL/GenBank/DDBJ databases">
        <title>Ambrosiozyma monospora NBRC 10751.</title>
        <authorList>
            <person name="Ichikawa N."/>
            <person name="Sato H."/>
            <person name="Tonouchi N."/>
        </authorList>
    </citation>
    <scope>NUCLEOTIDE SEQUENCE</scope>
    <source>
        <strain evidence="1">NBRC 10751</strain>
    </source>
</reference>